<reference evidence="1 2" key="1">
    <citation type="submission" date="2014-01" db="EMBL/GenBank/DDBJ databases">
        <title>Draft genome sequence of the multidrug-resistant clinical isolate Dermabacter hominis 1368.</title>
        <authorList>
            <person name="Albersmeier A."/>
            <person name="Bomholt C."/>
            <person name="Glaub A."/>
            <person name="Ruckert C."/>
            <person name="Soriano F."/>
            <person name="Fernandez-Natal I."/>
            <person name="Tauch A."/>
        </authorList>
    </citation>
    <scope>NUCLEOTIDE SEQUENCE [LARGE SCALE GENOMIC DNA]</scope>
    <source>
        <strain evidence="1 2">1368</strain>
    </source>
</reference>
<keyword evidence="2" id="KW-1185">Reference proteome</keyword>
<protein>
    <submittedName>
        <fullName evidence="1">Uncharacterized protein</fullName>
    </submittedName>
</protein>
<dbReference type="SUPFAM" id="SSF103084">
    <property type="entry name" value="Holliday junction resolvase RusA"/>
    <property type="match status" value="1"/>
</dbReference>
<gene>
    <name evidence="1" type="ORF">DHOM_02785</name>
</gene>
<comment type="caution">
    <text evidence="1">The sequence shown here is derived from an EMBL/GenBank/DDBJ whole genome shotgun (WGS) entry which is preliminary data.</text>
</comment>
<dbReference type="Proteomes" id="UP000030182">
    <property type="component" value="Unassembled WGS sequence"/>
</dbReference>
<dbReference type="Gene3D" id="3.30.1330.70">
    <property type="entry name" value="Holliday junction resolvase RusA"/>
    <property type="match status" value="1"/>
</dbReference>
<dbReference type="InterPro" id="IPR036614">
    <property type="entry name" value="RusA-like_sf"/>
</dbReference>
<sequence length="119" mass="13136">MRLTFTIPPSQWLTANGRYHWATKARATKALRQRARFEAQRRTPLQTPVHATATIGYKTAGRADPANANPTVKALIDGIVDAGIIPDDDARHLIGPDFRLGEAHGQKGIHIIHIDLEEV</sequence>
<proteinExistence type="predicted"/>
<evidence type="ECO:0000313" key="2">
    <source>
        <dbReference type="Proteomes" id="UP000030182"/>
    </source>
</evidence>
<evidence type="ECO:0000313" key="1">
    <source>
        <dbReference type="EMBL" id="KDS94139.1"/>
    </source>
</evidence>
<organism evidence="1 2">
    <name type="scientific">Dermabacter hominis 1368</name>
    <dbReference type="NCBI Taxonomy" id="1450519"/>
    <lineage>
        <taxon>Bacteria</taxon>
        <taxon>Bacillati</taxon>
        <taxon>Actinomycetota</taxon>
        <taxon>Actinomycetes</taxon>
        <taxon>Micrococcales</taxon>
        <taxon>Dermabacteraceae</taxon>
        <taxon>Dermabacter</taxon>
    </lineage>
</organism>
<dbReference type="EMBL" id="JDRS01000002">
    <property type="protein sequence ID" value="KDS94139.1"/>
    <property type="molecule type" value="Genomic_DNA"/>
</dbReference>
<accession>A0ABR4SLZ5</accession>
<dbReference type="RefSeq" id="WP_034370499.1">
    <property type="nucleotide sequence ID" value="NZ_KN323183.1"/>
</dbReference>
<name>A0ABR4SLZ5_9MICO</name>